<feature type="domain" description="PilZ" evidence="1">
    <location>
        <begin position="51"/>
        <end position="172"/>
    </location>
</feature>
<organism evidence="2 3">
    <name type="scientific">Hydrocarboniclastica marina</name>
    <dbReference type="NCBI Taxonomy" id="2259620"/>
    <lineage>
        <taxon>Bacteria</taxon>
        <taxon>Pseudomonadati</taxon>
        <taxon>Pseudomonadota</taxon>
        <taxon>Gammaproteobacteria</taxon>
        <taxon>Alteromonadales</taxon>
        <taxon>Alteromonadaceae</taxon>
        <taxon>Hydrocarboniclastica</taxon>
    </lineage>
</organism>
<name>A0A4P7XHR6_9ALTE</name>
<dbReference type="Pfam" id="PF07238">
    <property type="entry name" value="PilZ"/>
    <property type="match status" value="1"/>
</dbReference>
<dbReference type="KEGG" id="hmi:soil367_11955"/>
<dbReference type="InterPro" id="IPR009875">
    <property type="entry name" value="PilZ_domain"/>
</dbReference>
<protein>
    <submittedName>
        <fullName evidence="2">PilZ domain-containing protein</fullName>
    </submittedName>
</protein>
<proteinExistence type="predicted"/>
<dbReference type="OrthoDB" id="5567283at2"/>
<gene>
    <name evidence="2" type="ORF">soil367_11955</name>
</gene>
<sequence length="180" mass="19568">MLTTGANRHNAALNPGGHKLIAMSNANRVISNTGRTAPVDTEVKPAGRPNLRHYHRVSTQFDATISSCEETGGEASRLKCQLTNLSRAGVMAVCTPDMVKTLLPGGAVIGPRQSVRVKVQFEVPVLAVQKVQIGALCDVVYLRRISRDIFHLGMSFVSFDDSGQDCIDQYIDRKLHRPGS</sequence>
<evidence type="ECO:0000259" key="1">
    <source>
        <dbReference type="Pfam" id="PF07238"/>
    </source>
</evidence>
<evidence type="ECO:0000313" key="2">
    <source>
        <dbReference type="EMBL" id="QCF26588.1"/>
    </source>
</evidence>
<dbReference type="GO" id="GO:0035438">
    <property type="term" value="F:cyclic-di-GMP binding"/>
    <property type="evidence" value="ECO:0007669"/>
    <property type="project" value="InterPro"/>
</dbReference>
<dbReference type="Proteomes" id="UP000298049">
    <property type="component" value="Chromosome"/>
</dbReference>
<accession>A0A4P7XHR6</accession>
<keyword evidence="3" id="KW-1185">Reference proteome</keyword>
<evidence type="ECO:0000313" key="3">
    <source>
        <dbReference type="Proteomes" id="UP000298049"/>
    </source>
</evidence>
<reference evidence="2 3" key="1">
    <citation type="submission" date="2018-07" db="EMBL/GenBank/DDBJ databases">
        <title>Marsedoiliclastica nanhaica gen. nov. sp. nov., a novel marine hydrocarbonoclastic bacterium isolated from an in-situ enriched hydrocarbon-degrading consortium in deep-sea sediment.</title>
        <authorList>
            <person name="Dong C."/>
            <person name="Ma T."/>
            <person name="Liu R."/>
            <person name="Shao Z."/>
        </authorList>
    </citation>
    <scope>NUCLEOTIDE SEQUENCE [LARGE SCALE GENOMIC DNA]</scope>
    <source>
        <strain evidence="3">soil36-7</strain>
    </source>
</reference>
<dbReference type="EMBL" id="CP031093">
    <property type="protein sequence ID" value="QCF26588.1"/>
    <property type="molecule type" value="Genomic_DNA"/>
</dbReference>
<dbReference type="AlphaFoldDB" id="A0A4P7XHR6"/>